<evidence type="ECO:0000313" key="2">
    <source>
        <dbReference type="EMBL" id="SPF38326.1"/>
    </source>
</evidence>
<dbReference type="OrthoDB" id="118241at2"/>
<dbReference type="GO" id="GO:0005886">
    <property type="term" value="C:plasma membrane"/>
    <property type="evidence" value="ECO:0007669"/>
    <property type="project" value="TreeGrafter"/>
</dbReference>
<dbReference type="EMBL" id="OMOD01000111">
    <property type="protein sequence ID" value="SPF38326.1"/>
    <property type="molecule type" value="Genomic_DNA"/>
</dbReference>
<evidence type="ECO:0000313" key="3">
    <source>
        <dbReference type="Proteomes" id="UP000238701"/>
    </source>
</evidence>
<feature type="domain" description="Penicillin-binding protein transpeptidase" evidence="1">
    <location>
        <begin position="51"/>
        <end position="300"/>
    </location>
</feature>
<dbReference type="Proteomes" id="UP000238701">
    <property type="component" value="Unassembled WGS sequence"/>
</dbReference>
<gene>
    <name evidence="2" type="ORF">SBA1_20026</name>
</gene>
<dbReference type="PANTHER" id="PTHR30627">
    <property type="entry name" value="PEPTIDOGLYCAN D,D-TRANSPEPTIDASE"/>
    <property type="match status" value="1"/>
</dbReference>
<proteinExistence type="predicted"/>
<dbReference type="Gene3D" id="3.40.710.10">
    <property type="entry name" value="DD-peptidase/beta-lactamase superfamily"/>
    <property type="match status" value="2"/>
</dbReference>
<accession>A0A2U3KFB9</accession>
<dbReference type="GO" id="GO:0071555">
    <property type="term" value="P:cell wall organization"/>
    <property type="evidence" value="ECO:0007669"/>
    <property type="project" value="TreeGrafter"/>
</dbReference>
<dbReference type="AlphaFoldDB" id="A0A2U3KFB9"/>
<dbReference type="Pfam" id="PF00905">
    <property type="entry name" value="Transpeptidase"/>
    <property type="match status" value="1"/>
</dbReference>
<organism evidence="2 3">
    <name type="scientific">Candidatus Sulfotelmatobacter kueseliae</name>
    <dbReference type="NCBI Taxonomy" id="2042962"/>
    <lineage>
        <taxon>Bacteria</taxon>
        <taxon>Pseudomonadati</taxon>
        <taxon>Acidobacteriota</taxon>
        <taxon>Terriglobia</taxon>
        <taxon>Terriglobales</taxon>
        <taxon>Candidatus Korobacteraceae</taxon>
        <taxon>Candidatus Sulfotelmatobacter</taxon>
    </lineage>
</organism>
<sequence length="308" mass="32936">MTCLAQHSGRTVRLIARAILCYILLSSAYGASSLTEFAESVNRALAGQPAAAVVVRVRDRRILAAYNLPVLRQRIASPGSAIKPFVLALLLETGSVRPQDVIACRRNLVIAGRKLNCSHPPEFTTFNAEEALALSCNSYFVTAAERLQPGELERRFSELGFTQPSGLLPGEGQGRIVPARSLAARQLLAIGVAGIEITPLELASAYLQLARLDPATASSAEQVVLAGLRAATDYGLAQNARTDELSVAGKTGTASDPSDAHTHAWFAGFAPAEKPEIVVVVFVERGHGSVEAANLARRIFQAYEKHRQ</sequence>
<dbReference type="InterPro" id="IPR050515">
    <property type="entry name" value="Beta-lactam/transpept"/>
</dbReference>
<evidence type="ECO:0000259" key="1">
    <source>
        <dbReference type="Pfam" id="PF00905"/>
    </source>
</evidence>
<reference evidence="3" key="1">
    <citation type="submission" date="2018-02" db="EMBL/GenBank/DDBJ databases">
        <authorList>
            <person name="Hausmann B."/>
        </authorList>
    </citation>
    <scope>NUCLEOTIDE SEQUENCE [LARGE SCALE GENOMIC DNA]</scope>
    <source>
        <strain evidence="3">Peat soil MAG SbA1</strain>
    </source>
</reference>
<dbReference type="InterPro" id="IPR001460">
    <property type="entry name" value="PCN-bd_Tpept"/>
</dbReference>
<dbReference type="GO" id="GO:0008658">
    <property type="term" value="F:penicillin binding"/>
    <property type="evidence" value="ECO:0007669"/>
    <property type="project" value="InterPro"/>
</dbReference>
<dbReference type="InterPro" id="IPR012338">
    <property type="entry name" value="Beta-lactam/transpept-like"/>
</dbReference>
<name>A0A2U3KFB9_9BACT</name>
<dbReference type="SUPFAM" id="SSF56601">
    <property type="entry name" value="beta-lactamase/transpeptidase-like"/>
    <property type="match status" value="1"/>
</dbReference>
<protein>
    <submittedName>
        <fullName evidence="2">Penicillin-binding protein, transpeptidase</fullName>
    </submittedName>
</protein>